<name>A0A4Z2CGN0_9TELE</name>
<feature type="region of interest" description="Disordered" evidence="2">
    <location>
        <begin position="103"/>
        <end position="126"/>
    </location>
</feature>
<accession>A0A4Z2CGN0</accession>
<protein>
    <submittedName>
        <fullName evidence="3">Uncharacterized protein</fullName>
    </submittedName>
</protein>
<keyword evidence="4" id="KW-1185">Reference proteome</keyword>
<dbReference type="InterPro" id="IPR028043">
    <property type="entry name" value="PAAT-like"/>
</dbReference>
<evidence type="ECO:0000313" key="3">
    <source>
        <dbReference type="EMBL" id="TNN03396.1"/>
    </source>
</evidence>
<organism evidence="3 4">
    <name type="scientific">Takifugu bimaculatus</name>
    <dbReference type="NCBI Taxonomy" id="433685"/>
    <lineage>
        <taxon>Eukaryota</taxon>
        <taxon>Metazoa</taxon>
        <taxon>Chordata</taxon>
        <taxon>Craniata</taxon>
        <taxon>Vertebrata</taxon>
        <taxon>Euteleostomi</taxon>
        <taxon>Actinopterygii</taxon>
        <taxon>Neopterygii</taxon>
        <taxon>Teleostei</taxon>
        <taxon>Neoteleostei</taxon>
        <taxon>Acanthomorphata</taxon>
        <taxon>Eupercaria</taxon>
        <taxon>Tetraodontiformes</taxon>
        <taxon>Tetradontoidea</taxon>
        <taxon>Tetraodontidae</taxon>
        <taxon>Takifugu</taxon>
    </lineage>
</organism>
<dbReference type="PANTHER" id="PTHR14787">
    <property type="entry name" value="C10ORF188 FAMILY MEMBER"/>
    <property type="match status" value="1"/>
</dbReference>
<dbReference type="Proteomes" id="UP000516260">
    <property type="component" value="Chromosome 1"/>
</dbReference>
<dbReference type="AlphaFoldDB" id="A0A4Z2CGN0"/>
<evidence type="ECO:0000313" key="4">
    <source>
        <dbReference type="Proteomes" id="UP000516260"/>
    </source>
</evidence>
<dbReference type="EMBL" id="SWLE01000001">
    <property type="protein sequence ID" value="TNN03396.1"/>
    <property type="molecule type" value="Genomic_DNA"/>
</dbReference>
<sequence>MMSHLLKQQGCQQTLAAAGELLPALKSVCGQVSKLRLDNGAVETETRMTNGTWELDSTMERRLEEMERRLKEHVDRRLDALEQKLERTLLRVLPQFVLNQGSMSSTVGESAPNDAPGETTLTVAMQ</sequence>
<dbReference type="PANTHER" id="PTHR14787:SF1">
    <property type="entry name" value="ATPASE PAAT"/>
    <property type="match status" value="1"/>
</dbReference>
<proteinExistence type="predicted"/>
<gene>
    <name evidence="3" type="ORF">fugu_000425</name>
</gene>
<feature type="coiled-coil region" evidence="1">
    <location>
        <begin position="56"/>
        <end position="91"/>
    </location>
</feature>
<evidence type="ECO:0000256" key="1">
    <source>
        <dbReference type="SAM" id="Coils"/>
    </source>
</evidence>
<evidence type="ECO:0000256" key="2">
    <source>
        <dbReference type="SAM" id="MobiDB-lite"/>
    </source>
</evidence>
<reference evidence="3 4" key="1">
    <citation type="submission" date="2019-04" db="EMBL/GenBank/DDBJ databases">
        <title>The sequence and de novo assembly of Takifugu bimaculatus genome using PacBio and Hi-C technologies.</title>
        <authorList>
            <person name="Xu P."/>
            <person name="Liu B."/>
            <person name="Zhou Z."/>
        </authorList>
    </citation>
    <scope>NUCLEOTIDE SEQUENCE [LARGE SCALE GENOMIC DNA]</scope>
    <source>
        <strain evidence="3">TB-2018</strain>
        <tissue evidence="3">Muscle</tissue>
    </source>
</reference>
<comment type="caution">
    <text evidence="3">The sequence shown here is derived from an EMBL/GenBank/DDBJ whole genome shotgun (WGS) entry which is preliminary data.</text>
</comment>
<keyword evidence="1" id="KW-0175">Coiled coil</keyword>